<organism evidence="3 4">
    <name type="scientific">Cerina litoralis</name>
    <dbReference type="NCBI Taxonomy" id="2874477"/>
    <lineage>
        <taxon>Bacteria</taxon>
        <taxon>Pseudomonadati</taxon>
        <taxon>Bacteroidota</taxon>
        <taxon>Flavobacteriia</taxon>
        <taxon>Flavobacteriales</taxon>
        <taxon>Flavobacteriaceae</taxon>
        <taxon>Cerina</taxon>
    </lineage>
</organism>
<gene>
    <name evidence="3" type="ORF">K8352_04890</name>
</gene>
<proteinExistence type="predicted"/>
<keyword evidence="1" id="KW-1133">Transmembrane helix</keyword>
<dbReference type="Gene3D" id="2.60.120.560">
    <property type="entry name" value="Exo-inulinase, domain 1"/>
    <property type="match status" value="1"/>
</dbReference>
<keyword evidence="1" id="KW-0472">Membrane</keyword>
<name>A0AAE3EUU5_9FLAO</name>
<sequence length="272" mass="30815">MRNQKINIKLIAGSVLLFSVIIFSFQSCKEKKKEVVEETKKPEKVADDGFVSIFDGKTLDNWKGDGIHWRAEDGSLVGEVTPSTLIKKNTFIIWQGGQPKDFELKAEFRITEDGNSGINYRSELLDSIPNALRGYQADIDGQNRYTGQNYEERKRTTLAYRGEKAVITSQKNPDEPGSLRENVKNNAWQNRDVVESLGDSDSLKAKIKAEDWNKVHLIVQGNKLQHYVNGILMSEVIDDDTVNRSFSGWLGVQVHVGPPMKVEYKNIQLKKL</sequence>
<dbReference type="GO" id="GO:0016787">
    <property type="term" value="F:hydrolase activity"/>
    <property type="evidence" value="ECO:0007669"/>
    <property type="project" value="InterPro"/>
</dbReference>
<dbReference type="AlphaFoldDB" id="A0AAE3EUU5"/>
<evidence type="ECO:0000313" key="3">
    <source>
        <dbReference type="EMBL" id="MCG2460072.1"/>
    </source>
</evidence>
<protein>
    <submittedName>
        <fullName evidence="3">DUF1080 domain-containing protein</fullName>
    </submittedName>
</protein>
<reference evidence="3" key="1">
    <citation type="submission" date="2023-02" db="EMBL/GenBank/DDBJ databases">
        <title>Genome of Flavobacteriaceae gen. nov. sp. strain F89.</title>
        <authorList>
            <person name="Wang Y."/>
        </authorList>
    </citation>
    <scope>NUCLEOTIDE SEQUENCE</scope>
    <source>
        <strain evidence="3">F89</strain>
    </source>
</reference>
<dbReference type="Pfam" id="PF06439">
    <property type="entry name" value="3keto-disac_hyd"/>
    <property type="match status" value="1"/>
</dbReference>
<evidence type="ECO:0000256" key="1">
    <source>
        <dbReference type="SAM" id="Phobius"/>
    </source>
</evidence>
<feature type="transmembrane region" description="Helical" evidence="1">
    <location>
        <begin position="6"/>
        <end position="25"/>
    </location>
</feature>
<comment type="caution">
    <text evidence="3">The sequence shown here is derived from an EMBL/GenBank/DDBJ whole genome shotgun (WGS) entry which is preliminary data.</text>
</comment>
<dbReference type="InterPro" id="IPR010496">
    <property type="entry name" value="AL/BT2_dom"/>
</dbReference>
<dbReference type="EMBL" id="JAIRBC010000005">
    <property type="protein sequence ID" value="MCG2460072.1"/>
    <property type="molecule type" value="Genomic_DNA"/>
</dbReference>
<keyword evidence="4" id="KW-1185">Reference proteome</keyword>
<evidence type="ECO:0000313" key="4">
    <source>
        <dbReference type="Proteomes" id="UP001200642"/>
    </source>
</evidence>
<evidence type="ECO:0000259" key="2">
    <source>
        <dbReference type="Pfam" id="PF06439"/>
    </source>
</evidence>
<dbReference type="Proteomes" id="UP001200642">
    <property type="component" value="Unassembled WGS sequence"/>
</dbReference>
<feature type="domain" description="3-keto-alpha-glucoside-1,2-lyase/3-keto-2-hydroxy-glucal hydratase" evidence="2">
    <location>
        <begin position="49"/>
        <end position="270"/>
    </location>
</feature>
<dbReference type="PROSITE" id="PS51257">
    <property type="entry name" value="PROKAR_LIPOPROTEIN"/>
    <property type="match status" value="1"/>
</dbReference>
<keyword evidence="1" id="KW-0812">Transmembrane</keyword>
<dbReference type="RefSeq" id="WP_317901212.1">
    <property type="nucleotide sequence ID" value="NZ_JAIRBC010000005.1"/>
</dbReference>
<accession>A0AAE3EUU5</accession>